<feature type="compositionally biased region" description="Polar residues" evidence="1">
    <location>
        <begin position="1"/>
        <end position="18"/>
    </location>
</feature>
<feature type="region of interest" description="Disordered" evidence="1">
    <location>
        <begin position="155"/>
        <end position="197"/>
    </location>
</feature>
<protein>
    <submittedName>
        <fullName evidence="2">Uncharacterized protein</fullName>
    </submittedName>
</protein>
<name>A0A1R2BMK2_9CILI</name>
<feature type="region of interest" description="Disordered" evidence="1">
    <location>
        <begin position="1"/>
        <end position="61"/>
    </location>
</feature>
<evidence type="ECO:0000313" key="2">
    <source>
        <dbReference type="EMBL" id="OMJ77958.1"/>
    </source>
</evidence>
<evidence type="ECO:0000313" key="3">
    <source>
        <dbReference type="Proteomes" id="UP000187209"/>
    </source>
</evidence>
<dbReference type="Proteomes" id="UP000187209">
    <property type="component" value="Unassembled WGS sequence"/>
</dbReference>
<organism evidence="2 3">
    <name type="scientific">Stentor coeruleus</name>
    <dbReference type="NCBI Taxonomy" id="5963"/>
    <lineage>
        <taxon>Eukaryota</taxon>
        <taxon>Sar</taxon>
        <taxon>Alveolata</taxon>
        <taxon>Ciliophora</taxon>
        <taxon>Postciliodesmatophora</taxon>
        <taxon>Heterotrichea</taxon>
        <taxon>Heterotrichida</taxon>
        <taxon>Stentoridae</taxon>
        <taxon>Stentor</taxon>
    </lineage>
</organism>
<dbReference type="AlphaFoldDB" id="A0A1R2BMK2"/>
<comment type="caution">
    <text evidence="2">The sequence shown here is derived from an EMBL/GenBank/DDBJ whole genome shotgun (WGS) entry which is preliminary data.</text>
</comment>
<reference evidence="2 3" key="1">
    <citation type="submission" date="2016-11" db="EMBL/GenBank/DDBJ databases">
        <title>The macronuclear genome of Stentor coeruleus: a giant cell with tiny introns.</title>
        <authorList>
            <person name="Slabodnick M."/>
            <person name="Ruby J.G."/>
            <person name="Reiff S.B."/>
            <person name="Swart E.C."/>
            <person name="Gosai S."/>
            <person name="Prabakaran S."/>
            <person name="Witkowska E."/>
            <person name="Larue G.E."/>
            <person name="Fisher S."/>
            <person name="Freeman R.M."/>
            <person name="Gunawardena J."/>
            <person name="Chu W."/>
            <person name="Stover N.A."/>
            <person name="Gregory B.D."/>
            <person name="Nowacki M."/>
            <person name="Derisi J."/>
            <person name="Roy S.W."/>
            <person name="Marshall W.F."/>
            <person name="Sood P."/>
        </authorList>
    </citation>
    <scope>NUCLEOTIDE SEQUENCE [LARGE SCALE GENOMIC DNA]</scope>
    <source>
        <strain evidence="2">WM001</strain>
    </source>
</reference>
<feature type="compositionally biased region" description="Polar residues" evidence="1">
    <location>
        <begin position="45"/>
        <end position="58"/>
    </location>
</feature>
<sequence length="325" mass="37256">MTQRSILHSMSKNDSQINPLRDNAGERSDSRPRMAKRAERGFSDVESQQKVLSSNATRDPSPFLRAGKKKYYLPKNFDVKSFALIGKRSPGKYINTKDLILNHIENHNSTTNPGYLHSKKSSETKEKLKLKNLEAFFAEKFRLISKKVNTKLKKNTETVHKSIHSTSSSTSKKPIKKNEMLSEYHNDPILESGIPNPSRMTKKMLQADNQIFSKIEEEIIIEKSKNEEETPKTIKFREKSSESVQLLVTKFTKLNQRAERFLKSLPSEASFSNLGLNALEEFYINSNMSSKRIIRLPAIKKSGFFDPSPLPPEFKVNRELLEANY</sequence>
<evidence type="ECO:0000256" key="1">
    <source>
        <dbReference type="SAM" id="MobiDB-lite"/>
    </source>
</evidence>
<feature type="compositionally biased region" description="Basic and acidic residues" evidence="1">
    <location>
        <begin position="176"/>
        <end position="188"/>
    </location>
</feature>
<gene>
    <name evidence="2" type="ORF">SteCoe_22352</name>
</gene>
<keyword evidence="3" id="KW-1185">Reference proteome</keyword>
<feature type="compositionally biased region" description="Basic and acidic residues" evidence="1">
    <location>
        <begin position="23"/>
        <end position="43"/>
    </location>
</feature>
<proteinExistence type="predicted"/>
<dbReference type="EMBL" id="MPUH01000547">
    <property type="protein sequence ID" value="OMJ77958.1"/>
    <property type="molecule type" value="Genomic_DNA"/>
</dbReference>
<accession>A0A1R2BMK2</accession>